<feature type="domain" description="PLAT" evidence="2">
    <location>
        <begin position="471"/>
        <end position="529"/>
    </location>
</feature>
<feature type="domain" description="PLAT" evidence="2">
    <location>
        <begin position="74"/>
        <end position="195"/>
    </location>
</feature>
<dbReference type="InterPro" id="IPR052970">
    <property type="entry name" value="Inner_ear_hair_cell_LOXHD"/>
</dbReference>
<evidence type="ECO:0000256" key="1">
    <source>
        <dbReference type="PROSITE-ProRule" id="PRU00152"/>
    </source>
</evidence>
<dbReference type="PANTHER" id="PTHR45901">
    <property type="entry name" value="PROTEIN CBG12474"/>
    <property type="match status" value="1"/>
</dbReference>
<evidence type="ECO:0000259" key="2">
    <source>
        <dbReference type="PROSITE" id="PS50095"/>
    </source>
</evidence>
<gene>
    <name evidence="4" type="primary">LOC102806906</name>
</gene>
<feature type="non-terminal residue" evidence="4">
    <location>
        <position position="1"/>
    </location>
</feature>
<feature type="domain" description="PLAT" evidence="2">
    <location>
        <begin position="337"/>
        <end position="448"/>
    </location>
</feature>
<dbReference type="GeneID" id="102806906"/>
<reference evidence="4" key="1">
    <citation type="submission" date="2025-08" db="UniProtKB">
        <authorList>
            <consortium name="RefSeq"/>
        </authorList>
    </citation>
    <scope>IDENTIFICATION</scope>
    <source>
        <tissue evidence="4">Testes</tissue>
    </source>
</reference>
<proteinExistence type="predicted"/>
<dbReference type="RefSeq" id="XP_006817637.1">
    <property type="nucleotide sequence ID" value="XM_006817574.1"/>
</dbReference>
<dbReference type="InterPro" id="IPR001024">
    <property type="entry name" value="PLAT/LH2_dom"/>
</dbReference>
<feature type="non-terminal residue" evidence="4">
    <location>
        <position position="529"/>
    </location>
</feature>
<dbReference type="PROSITE" id="PS50095">
    <property type="entry name" value="PLAT"/>
    <property type="match status" value="4"/>
</dbReference>
<name>A0ABM0MC96_SACKO</name>
<keyword evidence="3" id="KW-1185">Reference proteome</keyword>
<evidence type="ECO:0000313" key="4">
    <source>
        <dbReference type="RefSeq" id="XP_006817637.1"/>
    </source>
</evidence>
<dbReference type="InterPro" id="IPR036392">
    <property type="entry name" value="PLAT/LH2_dom_sf"/>
</dbReference>
<dbReference type="Gene3D" id="2.40.180.10">
    <property type="entry name" value="Catalase core domain"/>
    <property type="match status" value="1"/>
</dbReference>
<dbReference type="Proteomes" id="UP000694865">
    <property type="component" value="Unplaced"/>
</dbReference>
<sequence length="529" mass="59536">RLIDVGKISKIRLLHNNTNPDPRWRVDYLTMEDKHTGEKLEFNFDCWIGVNDGDGTACKEAPALRENDEPLNVHEYVLEVYTGEKDESGTDADVFVIIGGSKGDTGRRDLRKPTTENEEKFQKGQMDAFVIDAVNLGMVGGISVGIDSDDIDKKWYLDKIVLKDSKDEDAKVTEFKCQKWFGDNETFVTFYPEAKLKCVVHSSEKSEGNLNGSKVYVAAFMYSEDTGFTVSDHVVLDNGQDDMFSANKVDEFEANFGAINLMDVYKIRGWLDDDDVQPNEAGQKKCPSLHFKSICMKSDGQEFSYEVNKWLSKTEDDCETVRELPIIRTQPDTLPVSSYLITVFTYEDAESGTDADIYINIIGSLGDTGKRWLCKPISGGEKFDQPGKKQYPLGSLQKITIFKSPGKAWFVDKLVIKEGLAAEQETEFKCVRNLGYDNPDETIEETFDLSEVRESSKIVVPLPEEPTESQGEWKVYVTTNKDENAGTEAKVTFIAYGTEGVILGNIGRIYKIRLQSDNSGKNPSWFLEK</sequence>
<dbReference type="Pfam" id="PF01477">
    <property type="entry name" value="PLAT"/>
    <property type="match status" value="2"/>
</dbReference>
<dbReference type="SUPFAM" id="SSF49723">
    <property type="entry name" value="Lipase/lipooxygenase domain (PLAT/LH2 domain)"/>
    <property type="match status" value="4"/>
</dbReference>
<organism evidence="3 4">
    <name type="scientific">Saccoglossus kowalevskii</name>
    <name type="common">Acorn worm</name>
    <dbReference type="NCBI Taxonomy" id="10224"/>
    <lineage>
        <taxon>Eukaryota</taxon>
        <taxon>Metazoa</taxon>
        <taxon>Hemichordata</taxon>
        <taxon>Enteropneusta</taxon>
        <taxon>Harrimaniidae</taxon>
        <taxon>Saccoglossus</taxon>
    </lineage>
</organism>
<dbReference type="PANTHER" id="PTHR45901:SF7">
    <property type="entry name" value="OXYGEN-REGULATED PROTEIN 1"/>
    <property type="match status" value="1"/>
</dbReference>
<accession>A0ABM0MC96</accession>
<evidence type="ECO:0000313" key="3">
    <source>
        <dbReference type="Proteomes" id="UP000694865"/>
    </source>
</evidence>
<feature type="domain" description="PLAT" evidence="2">
    <location>
        <begin position="1"/>
        <end position="62"/>
    </location>
</feature>
<comment type="caution">
    <text evidence="1">Lacks conserved residue(s) required for the propagation of feature annotation.</text>
</comment>
<dbReference type="Gene3D" id="2.60.60.20">
    <property type="entry name" value="PLAT/LH2 domain"/>
    <property type="match status" value="4"/>
</dbReference>
<protein>
    <submittedName>
        <fullName evidence="4">Lipoxygenase homology domain-containing protein 1-like</fullName>
    </submittedName>
</protein>